<proteinExistence type="predicted"/>
<organism evidence="2 3">
    <name type="scientific">Iris pallida</name>
    <name type="common">Sweet iris</name>
    <dbReference type="NCBI Taxonomy" id="29817"/>
    <lineage>
        <taxon>Eukaryota</taxon>
        <taxon>Viridiplantae</taxon>
        <taxon>Streptophyta</taxon>
        <taxon>Embryophyta</taxon>
        <taxon>Tracheophyta</taxon>
        <taxon>Spermatophyta</taxon>
        <taxon>Magnoliopsida</taxon>
        <taxon>Liliopsida</taxon>
        <taxon>Asparagales</taxon>
        <taxon>Iridaceae</taxon>
        <taxon>Iridoideae</taxon>
        <taxon>Irideae</taxon>
        <taxon>Iris</taxon>
    </lineage>
</organism>
<accession>A0AAX6EXD4</accession>
<dbReference type="AlphaFoldDB" id="A0AAX6EXD4"/>
<dbReference type="EMBL" id="JANAVB010033358">
    <property type="protein sequence ID" value="KAJ6808519.1"/>
    <property type="molecule type" value="Genomic_DNA"/>
</dbReference>
<name>A0AAX6EXD4_IRIPA</name>
<gene>
    <name evidence="2" type="ORF">M6B38_167395</name>
</gene>
<reference evidence="2" key="2">
    <citation type="submission" date="2023-04" db="EMBL/GenBank/DDBJ databases">
        <authorList>
            <person name="Bruccoleri R.E."/>
            <person name="Oakeley E.J."/>
            <person name="Faust A.-M."/>
            <person name="Dessus-Babus S."/>
            <person name="Altorfer M."/>
            <person name="Burckhardt D."/>
            <person name="Oertli M."/>
            <person name="Naumann U."/>
            <person name="Petersen F."/>
            <person name="Wong J."/>
        </authorList>
    </citation>
    <scope>NUCLEOTIDE SEQUENCE</scope>
    <source>
        <strain evidence="2">GSM-AAB239-AS_SAM_17_03QT</strain>
        <tissue evidence="2">Leaf</tissue>
    </source>
</reference>
<keyword evidence="3" id="KW-1185">Reference proteome</keyword>
<feature type="compositionally biased region" description="Basic and acidic residues" evidence="1">
    <location>
        <begin position="27"/>
        <end position="49"/>
    </location>
</feature>
<feature type="region of interest" description="Disordered" evidence="1">
    <location>
        <begin position="1"/>
        <end position="49"/>
    </location>
</feature>
<protein>
    <submittedName>
        <fullName evidence="2">Pre-mRNA-splicing factor 38</fullName>
    </submittedName>
</protein>
<dbReference type="Proteomes" id="UP001140949">
    <property type="component" value="Unassembled WGS sequence"/>
</dbReference>
<evidence type="ECO:0000313" key="2">
    <source>
        <dbReference type="EMBL" id="KAJ6808519.1"/>
    </source>
</evidence>
<evidence type="ECO:0000313" key="3">
    <source>
        <dbReference type="Proteomes" id="UP001140949"/>
    </source>
</evidence>
<comment type="caution">
    <text evidence="2">The sequence shown here is derived from an EMBL/GenBank/DDBJ whole genome shotgun (WGS) entry which is preliminary data.</text>
</comment>
<reference evidence="2" key="1">
    <citation type="journal article" date="2023" name="GigaByte">
        <title>Genome assembly of the bearded iris, Iris pallida Lam.</title>
        <authorList>
            <person name="Bruccoleri R.E."/>
            <person name="Oakeley E.J."/>
            <person name="Faust A.M.E."/>
            <person name="Altorfer M."/>
            <person name="Dessus-Babus S."/>
            <person name="Burckhardt D."/>
            <person name="Oertli M."/>
            <person name="Naumann U."/>
            <person name="Petersen F."/>
            <person name="Wong J."/>
        </authorList>
    </citation>
    <scope>NUCLEOTIDE SEQUENCE</scope>
    <source>
        <strain evidence="2">GSM-AAB239-AS_SAM_17_03QT</strain>
    </source>
</reference>
<evidence type="ECO:0000256" key="1">
    <source>
        <dbReference type="SAM" id="MobiDB-lite"/>
    </source>
</evidence>
<sequence>MKRSMVGVGSEKGETDHVHNRSHSRSRSRDGRGMVETDRDGIVKMDKET</sequence>